<evidence type="ECO:0000256" key="1">
    <source>
        <dbReference type="ARBA" id="ARBA00010641"/>
    </source>
</evidence>
<dbReference type="InterPro" id="IPR007627">
    <property type="entry name" value="RNA_pol_sigma70_r2"/>
</dbReference>
<feature type="domain" description="RNA polymerase sigma-70 region 2" evidence="7">
    <location>
        <begin position="40"/>
        <end position="106"/>
    </location>
</feature>
<dbReference type="Proteomes" id="UP000195880">
    <property type="component" value="Chromosome"/>
</dbReference>
<dbReference type="eggNOG" id="COG3266">
    <property type="taxonomic scope" value="Bacteria"/>
</dbReference>
<sequence>MSDVPADVPADVPSDVPADSAPGVPAQASGAATAAYARVYEAEHPRLVAYARSLTGSAWIADDLVAEAHFRVWRRLAAGHEIENVPAYLMTTVRHLASSAGRAAARETPRDPQDAGAAETLDVTTVPDGGGDPAARVSAVDLLTRVLGQLPERWVKALWLAEAEGQPLEAVGRGIGAGSGATAVLLHRAREGMRQAFLRAHPGTPEDPACESHWDRMPAHIRGEASPRQSETLVGHLGGCADCRTRLAVLTRANNRLPALVGPALLIFVLGGAGKFLVPLAAGAGAGAAASAAGSGSSGQAGLLHGVRHVLTGGGKLPVAVAGAIGTTATAAAVAAGLVLSGVGTGSAPRGPRRRRAGAPTCPGRRPRPGRRRRPGAGVGRCRSPGARGRRWRRLRTRRLPMRRVRSPRRWRRPRRSSPRHPLHPLQ</sequence>
<feature type="compositionally biased region" description="Basic and acidic residues" evidence="6">
    <location>
        <begin position="104"/>
        <end position="113"/>
    </location>
</feature>
<dbReference type="InterPro" id="IPR039425">
    <property type="entry name" value="RNA_pol_sigma-70-like"/>
</dbReference>
<dbReference type="STRING" id="67267.GCA_000716675_02762"/>
<dbReference type="PANTHER" id="PTHR43133">
    <property type="entry name" value="RNA POLYMERASE ECF-TYPE SIGMA FACTO"/>
    <property type="match status" value="1"/>
</dbReference>
<dbReference type="Gene3D" id="1.10.1740.10">
    <property type="match status" value="1"/>
</dbReference>
<reference evidence="9 10" key="1">
    <citation type="submission" date="2017-05" db="EMBL/GenBank/DDBJ databases">
        <title>Streptomyces alboflavus Genome sequencing and assembly.</title>
        <authorList>
            <person name="Wang Y."/>
            <person name="Du B."/>
            <person name="Ding Y."/>
            <person name="Liu H."/>
            <person name="Hou Q."/>
            <person name="Liu K."/>
            <person name="Wang C."/>
            <person name="Yao L."/>
        </authorList>
    </citation>
    <scope>NUCLEOTIDE SEQUENCE [LARGE SCALE GENOMIC DNA]</scope>
    <source>
        <strain evidence="9 10">MDJK44</strain>
    </source>
</reference>
<dbReference type="EMBL" id="CP021748">
    <property type="protein sequence ID" value="ARX81241.1"/>
    <property type="molecule type" value="Genomic_DNA"/>
</dbReference>
<evidence type="ECO:0000256" key="6">
    <source>
        <dbReference type="SAM" id="MobiDB-lite"/>
    </source>
</evidence>
<dbReference type="Pfam" id="PF13490">
    <property type="entry name" value="zf-HC2"/>
    <property type="match status" value="1"/>
</dbReference>
<evidence type="ECO:0000259" key="8">
    <source>
        <dbReference type="Pfam" id="PF13490"/>
    </source>
</evidence>
<dbReference type="InterPro" id="IPR027383">
    <property type="entry name" value="Znf_put"/>
</dbReference>
<dbReference type="RefSeq" id="WP_203348031.1">
    <property type="nucleotide sequence ID" value="NZ_CP021748.1"/>
</dbReference>
<feature type="compositionally biased region" description="Basic residues" evidence="6">
    <location>
        <begin position="365"/>
        <end position="375"/>
    </location>
</feature>
<dbReference type="Pfam" id="PF04542">
    <property type="entry name" value="Sigma70_r2"/>
    <property type="match status" value="1"/>
</dbReference>
<keyword evidence="3" id="KW-0731">Sigma factor</keyword>
<dbReference type="SUPFAM" id="SSF88946">
    <property type="entry name" value="Sigma2 domain of RNA polymerase sigma factors"/>
    <property type="match status" value="1"/>
</dbReference>
<gene>
    <name evidence="9" type="ORF">SMD44_00639</name>
</gene>
<feature type="region of interest" description="Disordered" evidence="6">
    <location>
        <begin position="100"/>
        <end position="132"/>
    </location>
</feature>
<dbReference type="InterPro" id="IPR013324">
    <property type="entry name" value="RNA_pol_sigma_r3/r4-like"/>
</dbReference>
<name>A0A1Z1W496_9ACTN</name>
<keyword evidence="4" id="KW-0238">DNA-binding</keyword>
<keyword evidence="5" id="KW-0804">Transcription</keyword>
<feature type="region of interest" description="Disordered" evidence="6">
    <location>
        <begin position="343"/>
        <end position="427"/>
    </location>
</feature>
<proteinExistence type="inferred from homology"/>
<protein>
    <submittedName>
        <fullName evidence="9">Uncharacterized protein</fullName>
    </submittedName>
</protein>
<dbReference type="GO" id="GO:0003677">
    <property type="term" value="F:DNA binding"/>
    <property type="evidence" value="ECO:0007669"/>
    <property type="project" value="UniProtKB-KW"/>
</dbReference>
<dbReference type="KEGG" id="salf:SMD44_00639"/>
<evidence type="ECO:0000256" key="4">
    <source>
        <dbReference type="ARBA" id="ARBA00023125"/>
    </source>
</evidence>
<evidence type="ECO:0000313" key="10">
    <source>
        <dbReference type="Proteomes" id="UP000195880"/>
    </source>
</evidence>
<feature type="compositionally biased region" description="Basic residues" evidence="6">
    <location>
        <begin position="388"/>
        <end position="427"/>
    </location>
</feature>
<dbReference type="PANTHER" id="PTHR43133:SF8">
    <property type="entry name" value="RNA POLYMERASE SIGMA FACTOR HI_1459-RELATED"/>
    <property type="match status" value="1"/>
</dbReference>
<dbReference type="SUPFAM" id="SSF88659">
    <property type="entry name" value="Sigma3 and sigma4 domains of RNA polymerase sigma factors"/>
    <property type="match status" value="1"/>
</dbReference>
<accession>A0A1Z1W496</accession>
<feature type="region of interest" description="Disordered" evidence="6">
    <location>
        <begin position="1"/>
        <end position="26"/>
    </location>
</feature>
<evidence type="ECO:0000256" key="2">
    <source>
        <dbReference type="ARBA" id="ARBA00023015"/>
    </source>
</evidence>
<feature type="domain" description="Putative zinc-finger" evidence="8">
    <location>
        <begin position="210"/>
        <end position="244"/>
    </location>
</feature>
<dbReference type="InterPro" id="IPR013325">
    <property type="entry name" value="RNA_pol_sigma_r2"/>
</dbReference>
<evidence type="ECO:0000256" key="3">
    <source>
        <dbReference type="ARBA" id="ARBA00023082"/>
    </source>
</evidence>
<keyword evidence="10" id="KW-1185">Reference proteome</keyword>
<organism evidence="9 10">
    <name type="scientific">Streptomyces alboflavus</name>
    <dbReference type="NCBI Taxonomy" id="67267"/>
    <lineage>
        <taxon>Bacteria</taxon>
        <taxon>Bacillati</taxon>
        <taxon>Actinomycetota</taxon>
        <taxon>Actinomycetes</taxon>
        <taxon>Kitasatosporales</taxon>
        <taxon>Streptomycetaceae</taxon>
        <taxon>Streptomyces</taxon>
    </lineage>
</organism>
<evidence type="ECO:0000256" key="5">
    <source>
        <dbReference type="ARBA" id="ARBA00023163"/>
    </source>
</evidence>
<comment type="similarity">
    <text evidence="1">Belongs to the sigma-70 factor family. ECF subfamily.</text>
</comment>
<dbReference type="AlphaFoldDB" id="A0A1Z1W496"/>
<evidence type="ECO:0000259" key="7">
    <source>
        <dbReference type="Pfam" id="PF04542"/>
    </source>
</evidence>
<evidence type="ECO:0000313" key="9">
    <source>
        <dbReference type="EMBL" id="ARX81241.1"/>
    </source>
</evidence>
<dbReference type="eggNOG" id="COG1595">
    <property type="taxonomic scope" value="Bacteria"/>
</dbReference>
<dbReference type="GO" id="GO:0006352">
    <property type="term" value="P:DNA-templated transcription initiation"/>
    <property type="evidence" value="ECO:0007669"/>
    <property type="project" value="InterPro"/>
</dbReference>
<dbReference type="GO" id="GO:0016987">
    <property type="term" value="F:sigma factor activity"/>
    <property type="evidence" value="ECO:0007669"/>
    <property type="project" value="UniProtKB-KW"/>
</dbReference>
<keyword evidence="2" id="KW-0805">Transcription regulation</keyword>